<dbReference type="RefSeq" id="WP_379666832.1">
    <property type="nucleotide sequence ID" value="NZ_JBHULH010000008.1"/>
</dbReference>
<feature type="transmembrane region" description="Helical" evidence="1">
    <location>
        <begin position="58"/>
        <end position="83"/>
    </location>
</feature>
<proteinExistence type="predicted"/>
<evidence type="ECO:0000313" key="2">
    <source>
        <dbReference type="EMBL" id="MFD2568124.1"/>
    </source>
</evidence>
<keyword evidence="1" id="KW-0472">Membrane</keyword>
<accession>A0ABW5LVZ9</accession>
<comment type="caution">
    <text evidence="2">The sequence shown here is derived from an EMBL/GenBank/DDBJ whole genome shotgun (WGS) entry which is preliminary data.</text>
</comment>
<feature type="transmembrane region" description="Helical" evidence="1">
    <location>
        <begin position="33"/>
        <end position="52"/>
    </location>
</feature>
<name>A0ABW5LVZ9_9FLAO</name>
<reference evidence="3" key="1">
    <citation type="journal article" date="2019" name="Int. J. Syst. Evol. Microbiol.">
        <title>The Global Catalogue of Microorganisms (GCM) 10K type strain sequencing project: providing services to taxonomists for standard genome sequencing and annotation.</title>
        <authorList>
            <consortium name="The Broad Institute Genomics Platform"/>
            <consortium name="The Broad Institute Genome Sequencing Center for Infectious Disease"/>
            <person name="Wu L."/>
            <person name="Ma J."/>
        </authorList>
    </citation>
    <scope>NUCLEOTIDE SEQUENCE [LARGE SCALE GENOMIC DNA]</scope>
    <source>
        <strain evidence="3">KCTC 52127</strain>
    </source>
</reference>
<keyword evidence="3" id="KW-1185">Reference proteome</keyword>
<organism evidence="2 3">
    <name type="scientific">Pseudotenacibaculum haliotis</name>
    <dbReference type="NCBI Taxonomy" id="1862138"/>
    <lineage>
        <taxon>Bacteria</taxon>
        <taxon>Pseudomonadati</taxon>
        <taxon>Bacteroidota</taxon>
        <taxon>Flavobacteriia</taxon>
        <taxon>Flavobacteriales</taxon>
        <taxon>Flavobacteriaceae</taxon>
        <taxon>Pseudotenacibaculum</taxon>
    </lineage>
</organism>
<sequence length="106" mass="12562">MTGNSERIKKLKHEQARKREKIKVYKEKMKKHVFYLAITLAFISILFLESAYKVFGSAATFLITTLSTFVISTAVYYVIIIVLTKQRQREIKIIRSKLYRLMRLEQ</sequence>
<keyword evidence="1" id="KW-1133">Transmembrane helix</keyword>
<protein>
    <submittedName>
        <fullName evidence="2">Uncharacterized protein</fullName>
    </submittedName>
</protein>
<keyword evidence="1" id="KW-0812">Transmembrane</keyword>
<evidence type="ECO:0000313" key="3">
    <source>
        <dbReference type="Proteomes" id="UP001597508"/>
    </source>
</evidence>
<dbReference type="EMBL" id="JBHULH010000008">
    <property type="protein sequence ID" value="MFD2568124.1"/>
    <property type="molecule type" value="Genomic_DNA"/>
</dbReference>
<evidence type="ECO:0000256" key="1">
    <source>
        <dbReference type="SAM" id="Phobius"/>
    </source>
</evidence>
<gene>
    <name evidence="2" type="ORF">ACFSRZ_12115</name>
</gene>
<dbReference type="Proteomes" id="UP001597508">
    <property type="component" value="Unassembled WGS sequence"/>
</dbReference>